<dbReference type="EMBL" id="JACBKZ010000014">
    <property type="protein sequence ID" value="KAF5932365.1"/>
    <property type="molecule type" value="Genomic_DNA"/>
</dbReference>
<keyword evidence="2" id="KW-1185">Reference proteome</keyword>
<reference evidence="1 2" key="2">
    <citation type="submission" date="2020-07" db="EMBL/GenBank/DDBJ databases">
        <title>Genome assembly of wild tea tree DASZ reveals pedigree and selection history of tea varieties.</title>
        <authorList>
            <person name="Zhang W."/>
        </authorList>
    </citation>
    <scope>NUCLEOTIDE SEQUENCE [LARGE SCALE GENOMIC DNA]</scope>
    <source>
        <strain evidence="2">cv. G240</strain>
        <tissue evidence="1">Leaf</tissue>
    </source>
</reference>
<gene>
    <name evidence="1" type="ORF">HYC85_028536</name>
</gene>
<dbReference type="Proteomes" id="UP000593564">
    <property type="component" value="Unassembled WGS sequence"/>
</dbReference>
<protein>
    <submittedName>
        <fullName evidence="1">Uncharacterized protein</fullName>
    </submittedName>
</protein>
<comment type="caution">
    <text evidence="1">The sequence shown here is derived from an EMBL/GenBank/DDBJ whole genome shotgun (WGS) entry which is preliminary data.</text>
</comment>
<accession>A0A7J7FVI9</accession>
<sequence length="63" mass="7354">MSITFTFQINHFVDWLHTPGYKLDPCTLKRCWVVEIILNTITSPQILPILFNVVLFHIFHGSP</sequence>
<evidence type="ECO:0000313" key="2">
    <source>
        <dbReference type="Proteomes" id="UP000593564"/>
    </source>
</evidence>
<name>A0A7J7FVI9_CAMSI</name>
<organism evidence="1 2">
    <name type="scientific">Camellia sinensis</name>
    <name type="common">Tea plant</name>
    <name type="synonym">Thea sinensis</name>
    <dbReference type="NCBI Taxonomy" id="4442"/>
    <lineage>
        <taxon>Eukaryota</taxon>
        <taxon>Viridiplantae</taxon>
        <taxon>Streptophyta</taxon>
        <taxon>Embryophyta</taxon>
        <taxon>Tracheophyta</taxon>
        <taxon>Spermatophyta</taxon>
        <taxon>Magnoliopsida</taxon>
        <taxon>eudicotyledons</taxon>
        <taxon>Gunneridae</taxon>
        <taxon>Pentapetalae</taxon>
        <taxon>asterids</taxon>
        <taxon>Ericales</taxon>
        <taxon>Theaceae</taxon>
        <taxon>Camellia</taxon>
    </lineage>
</organism>
<proteinExistence type="predicted"/>
<evidence type="ECO:0000313" key="1">
    <source>
        <dbReference type="EMBL" id="KAF5932365.1"/>
    </source>
</evidence>
<dbReference type="AlphaFoldDB" id="A0A7J7FVI9"/>
<reference evidence="2" key="1">
    <citation type="journal article" date="2020" name="Nat. Commun.">
        <title>Genome assembly of wild tea tree DASZ reveals pedigree and selection history of tea varieties.</title>
        <authorList>
            <person name="Zhang W."/>
            <person name="Zhang Y."/>
            <person name="Qiu H."/>
            <person name="Guo Y."/>
            <person name="Wan H."/>
            <person name="Zhang X."/>
            <person name="Scossa F."/>
            <person name="Alseekh S."/>
            <person name="Zhang Q."/>
            <person name="Wang P."/>
            <person name="Xu L."/>
            <person name="Schmidt M.H."/>
            <person name="Jia X."/>
            <person name="Li D."/>
            <person name="Zhu A."/>
            <person name="Guo F."/>
            <person name="Chen W."/>
            <person name="Ni D."/>
            <person name="Usadel B."/>
            <person name="Fernie A.R."/>
            <person name="Wen W."/>
        </authorList>
    </citation>
    <scope>NUCLEOTIDE SEQUENCE [LARGE SCALE GENOMIC DNA]</scope>
    <source>
        <strain evidence="2">cv. G240</strain>
    </source>
</reference>